<reference evidence="4" key="1">
    <citation type="submission" date="2014-09" db="EMBL/GenBank/DDBJ databases">
        <authorList>
            <person name="Illeghems K.G."/>
        </authorList>
    </citation>
    <scope>NUCLEOTIDE SEQUENCE [LARGE SCALE GENOMIC DNA]</scope>
    <source>
        <strain evidence="4">108B</strain>
        <plasmid evidence="4">1P</plasmid>
    </source>
</reference>
<dbReference type="Pfam" id="PF10544">
    <property type="entry name" value="T5orf172"/>
    <property type="match status" value="1"/>
</dbReference>
<dbReference type="SMART" id="SM00974">
    <property type="entry name" value="T5orf172"/>
    <property type="match status" value="1"/>
</dbReference>
<evidence type="ECO:0000259" key="2">
    <source>
        <dbReference type="SMART" id="SM00974"/>
    </source>
</evidence>
<dbReference type="PATRIC" id="fig|446692.3.peg.4116"/>
<dbReference type="EMBL" id="LN606601">
    <property type="protein sequence ID" value="CEF43084.1"/>
    <property type="molecule type" value="Genomic_DNA"/>
</dbReference>
<feature type="transmembrane region" description="Helical" evidence="1">
    <location>
        <begin position="144"/>
        <end position="166"/>
    </location>
</feature>
<organism evidence="3 4">
    <name type="scientific">Acetobacter senegalensis</name>
    <dbReference type="NCBI Taxonomy" id="446692"/>
    <lineage>
        <taxon>Bacteria</taxon>
        <taxon>Pseudomonadati</taxon>
        <taxon>Pseudomonadota</taxon>
        <taxon>Alphaproteobacteria</taxon>
        <taxon>Acetobacterales</taxon>
        <taxon>Acetobacteraceae</taxon>
        <taxon>Acetobacter</taxon>
    </lineage>
</organism>
<evidence type="ECO:0000256" key="1">
    <source>
        <dbReference type="SAM" id="Phobius"/>
    </source>
</evidence>
<keyword evidence="1" id="KW-1133">Transmembrane helix</keyword>
<name>A0A0U5EYM2_9PROT</name>
<accession>A0A0U5EYM2</accession>
<keyword evidence="1" id="KW-0812">Transmembrane</keyword>
<feature type="domain" description="Bacteriophage T5 Orf172 DNA-binding" evidence="2">
    <location>
        <begin position="13"/>
        <end position="104"/>
    </location>
</feature>
<sequence length="192" mass="21633">MPEAGWLYVLEIPALPGVVKIGRTSRDPTLRCRELGGADCPFELVVAWKKPVPDAQAAEKQAHRMLVAKRLRRADRVLGHVAFARSREFYRANVQDVTSVLEVIVASRVRARSLLLAAARPGRCQPFRSGWKGRRKLARHYRPTGRAAGFNALMVPMMLLAVIMAVRPDVNWLPWPIAASLEWLESLSMMLW</sequence>
<keyword evidence="1" id="KW-0472">Membrane</keyword>
<dbReference type="Proteomes" id="UP000056109">
    <property type="component" value="Plasmid 1P"/>
</dbReference>
<dbReference type="InterPro" id="IPR018306">
    <property type="entry name" value="Phage_T5_Orf172_DNA-bd"/>
</dbReference>
<evidence type="ECO:0000313" key="3">
    <source>
        <dbReference type="EMBL" id="CEF43084.1"/>
    </source>
</evidence>
<dbReference type="KEGG" id="asz:ASN_1P50"/>
<dbReference type="GeneID" id="34784805"/>
<gene>
    <name evidence="3" type="ORF">ASN_1P50</name>
</gene>
<evidence type="ECO:0000313" key="4">
    <source>
        <dbReference type="Proteomes" id="UP000056109"/>
    </source>
</evidence>
<keyword evidence="4" id="KW-1185">Reference proteome</keyword>
<protein>
    <recommendedName>
        <fullName evidence="2">Bacteriophage T5 Orf172 DNA-binding domain-containing protein</fullName>
    </recommendedName>
</protein>
<geneLocation type="plasmid" evidence="4">
    <name>1P</name>
</geneLocation>
<dbReference type="RefSeq" id="WP_075624471.1">
    <property type="nucleotide sequence ID" value="NZ_LN606601.1"/>
</dbReference>
<proteinExistence type="predicted"/>
<dbReference type="AlphaFoldDB" id="A0A0U5EYM2"/>